<name>A0A0F2TLA6_STRR3</name>
<sequence length="219" mass="24125">MDRRVEQLDPPRPARSDVADWPLDGADGSLPPDRTQAILEAAKRIGSLLKAKDHPFALAGGVAAYAHGAAVRLQHDADFCIRREDADAVTHTLREAGLQVFLPPEDWLVKARCLGQDVDLILELAKRPVTSELLDRAEVLPVDSVHMPVLSATDLVSSLLAAFSEHHCDFGAVLSVVRPLREKVDWRRVRAERGGAPMPAAFLFLLERLQVIEPEEADR</sequence>
<comment type="caution">
    <text evidence="2">The sequence shown here is derived from an EMBL/GenBank/DDBJ whole genome shotgun (WGS) entry which is preliminary data.</text>
</comment>
<dbReference type="SUPFAM" id="SSF81301">
    <property type="entry name" value="Nucleotidyltransferase"/>
    <property type="match status" value="1"/>
</dbReference>
<organism evidence="2 3">
    <name type="scientific">Streptomyces rubellomurinus (strain ATCC 31215)</name>
    <dbReference type="NCBI Taxonomy" id="359131"/>
    <lineage>
        <taxon>Bacteria</taxon>
        <taxon>Bacillati</taxon>
        <taxon>Actinomycetota</taxon>
        <taxon>Actinomycetes</taxon>
        <taxon>Kitasatosporales</taxon>
        <taxon>Streptomycetaceae</taxon>
        <taxon>Streptomyces</taxon>
    </lineage>
</organism>
<reference evidence="2 3" key="1">
    <citation type="submission" date="2015-02" db="EMBL/GenBank/DDBJ databases">
        <authorList>
            <person name="Ju K.-S."/>
            <person name="Doroghazi J.R."/>
            <person name="Metcalf W."/>
        </authorList>
    </citation>
    <scope>NUCLEOTIDE SEQUENCE [LARGE SCALE GENOMIC DNA]</scope>
    <source>
        <strain evidence="2 3">ATCC 31215</strain>
    </source>
</reference>
<dbReference type="OrthoDB" id="3394845at2"/>
<dbReference type="RefSeq" id="WP_045692513.1">
    <property type="nucleotide sequence ID" value="NZ_JZKH01000004.1"/>
</dbReference>
<dbReference type="Pfam" id="PF14907">
    <property type="entry name" value="NTP_transf_5"/>
    <property type="match status" value="1"/>
</dbReference>
<evidence type="ECO:0008006" key="4">
    <source>
        <dbReference type="Google" id="ProtNLM"/>
    </source>
</evidence>
<feature type="compositionally biased region" description="Basic and acidic residues" evidence="1">
    <location>
        <begin position="1"/>
        <end position="18"/>
    </location>
</feature>
<evidence type="ECO:0000313" key="3">
    <source>
        <dbReference type="Proteomes" id="UP000033699"/>
    </source>
</evidence>
<proteinExistence type="predicted"/>
<accession>A0A0F2TLA6</accession>
<keyword evidence="3" id="KW-1185">Reference proteome</keyword>
<gene>
    <name evidence="2" type="ORF">VM95_03625</name>
</gene>
<evidence type="ECO:0000313" key="2">
    <source>
        <dbReference type="EMBL" id="KJS63306.1"/>
    </source>
</evidence>
<evidence type="ECO:0000256" key="1">
    <source>
        <dbReference type="SAM" id="MobiDB-lite"/>
    </source>
</evidence>
<dbReference type="Gene3D" id="3.30.460.40">
    <property type="match status" value="1"/>
</dbReference>
<protein>
    <recommendedName>
        <fullName evidence="4">Nucleotidyltransferase</fullName>
    </recommendedName>
</protein>
<dbReference type="EMBL" id="JZKH01000004">
    <property type="protein sequence ID" value="KJS63306.1"/>
    <property type="molecule type" value="Genomic_DNA"/>
</dbReference>
<dbReference type="InterPro" id="IPR043519">
    <property type="entry name" value="NT_sf"/>
</dbReference>
<dbReference type="InterPro" id="IPR039498">
    <property type="entry name" value="NTP_transf_5"/>
</dbReference>
<feature type="region of interest" description="Disordered" evidence="1">
    <location>
        <begin position="1"/>
        <end position="32"/>
    </location>
</feature>
<dbReference type="Proteomes" id="UP000033699">
    <property type="component" value="Unassembled WGS sequence"/>
</dbReference>
<dbReference type="AlphaFoldDB" id="A0A0F2TLA6"/>
<dbReference type="PATRIC" id="fig|359131.3.peg.3850"/>